<dbReference type="InterPro" id="IPR002586">
    <property type="entry name" value="CobQ/CobB/MinD/ParA_Nub-bd_dom"/>
</dbReference>
<dbReference type="AlphaFoldDB" id="A0A2K1KJN8"/>
<dbReference type="PROSITE" id="PS51274">
    <property type="entry name" value="GATASE_COBBQ"/>
    <property type="match status" value="1"/>
</dbReference>
<dbReference type="Gene3D" id="3.40.50.1980">
    <property type="entry name" value="Nitrogenase molybdenum iron protein domain"/>
    <property type="match status" value="2"/>
</dbReference>
<dbReference type="PaxDb" id="3218-PP1S169_145V6.1"/>
<evidence type="ECO:0000256" key="2">
    <source>
        <dbReference type="ARBA" id="ARBA00022598"/>
    </source>
</evidence>
<keyword evidence="6" id="KW-0315">Glutamine amidotransferase</keyword>
<dbReference type="NCBIfam" id="NF002204">
    <property type="entry name" value="PRK01077.1"/>
    <property type="match status" value="1"/>
</dbReference>
<feature type="compositionally biased region" description="Basic and acidic residues" evidence="7">
    <location>
        <begin position="692"/>
        <end position="706"/>
    </location>
</feature>
<reference evidence="9 11" key="1">
    <citation type="journal article" date="2008" name="Science">
        <title>The Physcomitrella genome reveals evolutionary insights into the conquest of land by plants.</title>
        <authorList>
            <person name="Rensing S."/>
            <person name="Lang D."/>
            <person name="Zimmer A."/>
            <person name="Terry A."/>
            <person name="Salamov A."/>
            <person name="Shapiro H."/>
            <person name="Nishiyama T."/>
            <person name="Perroud P.-F."/>
            <person name="Lindquist E."/>
            <person name="Kamisugi Y."/>
            <person name="Tanahashi T."/>
            <person name="Sakakibara K."/>
            <person name="Fujita T."/>
            <person name="Oishi K."/>
            <person name="Shin-I T."/>
            <person name="Kuroki Y."/>
            <person name="Toyoda A."/>
            <person name="Suzuki Y."/>
            <person name="Hashimoto A."/>
            <person name="Yamaguchi K."/>
            <person name="Sugano A."/>
            <person name="Kohara Y."/>
            <person name="Fujiyama A."/>
            <person name="Anterola A."/>
            <person name="Aoki S."/>
            <person name="Ashton N."/>
            <person name="Barbazuk W.B."/>
            <person name="Barker E."/>
            <person name="Bennetzen J."/>
            <person name="Bezanilla M."/>
            <person name="Blankenship R."/>
            <person name="Cho S.H."/>
            <person name="Dutcher S."/>
            <person name="Estelle M."/>
            <person name="Fawcett J.A."/>
            <person name="Gundlach H."/>
            <person name="Hanada K."/>
            <person name="Heyl A."/>
            <person name="Hicks K.A."/>
            <person name="Hugh J."/>
            <person name="Lohr M."/>
            <person name="Mayer K."/>
            <person name="Melkozernov A."/>
            <person name="Murata T."/>
            <person name="Nelson D."/>
            <person name="Pils B."/>
            <person name="Prigge M."/>
            <person name="Reiss B."/>
            <person name="Renner T."/>
            <person name="Rombauts S."/>
            <person name="Rushton P."/>
            <person name="Sanderfoot A."/>
            <person name="Schween G."/>
            <person name="Shiu S.-H."/>
            <person name="Stueber K."/>
            <person name="Theodoulou F.L."/>
            <person name="Tu H."/>
            <person name="Van de Peer Y."/>
            <person name="Verrier P.J."/>
            <person name="Waters E."/>
            <person name="Wood A."/>
            <person name="Yang L."/>
            <person name="Cove D."/>
            <person name="Cuming A."/>
            <person name="Hasebe M."/>
            <person name="Lucas S."/>
            <person name="Mishler D.B."/>
            <person name="Reski R."/>
            <person name="Grigoriev I."/>
            <person name="Quatrano R.S."/>
            <person name="Boore J.L."/>
        </authorList>
    </citation>
    <scope>NUCLEOTIDE SEQUENCE [LARGE SCALE GENOMIC DNA]</scope>
    <source>
        <strain evidence="10 11">cv. Gransden 2004</strain>
    </source>
</reference>
<feature type="region of interest" description="Disordered" evidence="7">
    <location>
        <begin position="667"/>
        <end position="706"/>
    </location>
</feature>
<dbReference type="Pfam" id="PF07685">
    <property type="entry name" value="GATase_3"/>
    <property type="match status" value="1"/>
</dbReference>
<keyword evidence="4" id="KW-0067">ATP-binding</keyword>
<keyword evidence="3" id="KW-0547">Nucleotide-binding</keyword>
<dbReference type="NCBIfam" id="TIGR00379">
    <property type="entry name" value="cobB"/>
    <property type="match status" value="1"/>
</dbReference>
<comment type="cofactor">
    <cofactor evidence="1">
        <name>Mg(2+)</name>
        <dbReference type="ChEBI" id="CHEBI:18420"/>
    </cofactor>
</comment>
<reference evidence="10" key="3">
    <citation type="submission" date="2020-12" db="UniProtKB">
        <authorList>
            <consortium name="EnsemblPlants"/>
        </authorList>
    </citation>
    <scope>IDENTIFICATION</scope>
</reference>
<dbReference type="PANTHER" id="PTHR43873">
    <property type="entry name" value="COBYRINATE A,C-DIAMIDE SYNTHASE"/>
    <property type="match status" value="1"/>
</dbReference>
<evidence type="ECO:0000256" key="5">
    <source>
        <dbReference type="ARBA" id="ARBA00022842"/>
    </source>
</evidence>
<keyword evidence="5" id="KW-0460">Magnesium</keyword>
<dbReference type="HAMAP" id="MF_00027">
    <property type="entry name" value="CobB_CbiA"/>
    <property type="match status" value="1"/>
</dbReference>
<evidence type="ECO:0000256" key="7">
    <source>
        <dbReference type="SAM" id="MobiDB-lite"/>
    </source>
</evidence>
<feature type="compositionally biased region" description="Polar residues" evidence="7">
    <location>
        <begin position="667"/>
        <end position="691"/>
    </location>
</feature>
<evidence type="ECO:0000256" key="3">
    <source>
        <dbReference type="ARBA" id="ARBA00022741"/>
    </source>
</evidence>
<dbReference type="EnsemblPlants" id="Pp3c5_14730V3.1">
    <property type="protein sequence ID" value="Pp3c5_14730V3.1"/>
    <property type="gene ID" value="Pp3c5_14730"/>
</dbReference>
<dbReference type="Proteomes" id="UP000006727">
    <property type="component" value="Chromosome 5"/>
</dbReference>
<evidence type="ECO:0000256" key="6">
    <source>
        <dbReference type="ARBA" id="ARBA00022962"/>
    </source>
</evidence>
<gene>
    <name evidence="10" type="primary">LOC112282540</name>
    <name evidence="9" type="ORF">PHYPA_007673</name>
</gene>
<dbReference type="STRING" id="3218.A0A2K1KJN8"/>
<dbReference type="SUPFAM" id="SSF52540">
    <property type="entry name" value="P-loop containing nucleoside triphosphate hydrolases"/>
    <property type="match status" value="1"/>
</dbReference>
<dbReference type="Gramene" id="Pp3c5_14730V3.2">
    <property type="protein sequence ID" value="Pp3c5_14730V3.2"/>
    <property type="gene ID" value="Pp3c5_14730"/>
</dbReference>
<dbReference type="InterPro" id="IPR002491">
    <property type="entry name" value="ABC_transptr_periplasmic_BD"/>
</dbReference>
<evidence type="ECO:0000256" key="4">
    <source>
        <dbReference type="ARBA" id="ARBA00022840"/>
    </source>
</evidence>
<evidence type="ECO:0000259" key="8">
    <source>
        <dbReference type="PROSITE" id="PS50983"/>
    </source>
</evidence>
<dbReference type="CDD" id="cd03130">
    <property type="entry name" value="GATase1_CobB"/>
    <property type="match status" value="1"/>
</dbReference>
<dbReference type="EnsemblPlants" id="Pp3c5_14730V3.3">
    <property type="protein sequence ID" value="Pp3c5_14730V3.3"/>
    <property type="gene ID" value="Pp3c5_14730"/>
</dbReference>
<evidence type="ECO:0000313" key="9">
    <source>
        <dbReference type="EMBL" id="PNR53997.1"/>
    </source>
</evidence>
<dbReference type="Gene3D" id="3.40.50.300">
    <property type="entry name" value="P-loop containing nucleotide triphosphate hydrolases"/>
    <property type="match status" value="2"/>
</dbReference>
<proteinExistence type="inferred from homology"/>
<feature type="domain" description="Fe/B12 periplasmic-binding" evidence="8">
    <location>
        <begin position="746"/>
        <end position="1037"/>
    </location>
</feature>
<dbReference type="Pfam" id="PF01497">
    <property type="entry name" value="Peripla_BP_2"/>
    <property type="match status" value="1"/>
</dbReference>
<dbReference type="PANTHER" id="PTHR43873:SF1">
    <property type="entry name" value="COBYRINATE A,C-DIAMIDE SYNTHASE"/>
    <property type="match status" value="1"/>
</dbReference>
<dbReference type="InterPro" id="IPR027417">
    <property type="entry name" value="P-loop_NTPase"/>
</dbReference>
<dbReference type="PROSITE" id="PS50983">
    <property type="entry name" value="FE_B12_PBP"/>
    <property type="match status" value="1"/>
</dbReference>
<dbReference type="GO" id="GO:0042242">
    <property type="term" value="F:cobyrinic acid a,c-diamide synthase activity"/>
    <property type="evidence" value="ECO:0007669"/>
    <property type="project" value="InterPro"/>
</dbReference>
<dbReference type="GeneID" id="112282540"/>
<dbReference type="SUPFAM" id="SSF53807">
    <property type="entry name" value="Helical backbone' metal receptor"/>
    <property type="match status" value="1"/>
</dbReference>
<evidence type="ECO:0000313" key="11">
    <source>
        <dbReference type="Proteomes" id="UP000006727"/>
    </source>
</evidence>
<dbReference type="Gramene" id="Pp3c5_14730V3.1">
    <property type="protein sequence ID" value="Pp3c5_14730V3.1"/>
    <property type="gene ID" value="Pp3c5_14730"/>
</dbReference>
<dbReference type="RefSeq" id="XP_024375998.1">
    <property type="nucleotide sequence ID" value="XM_024520230.2"/>
</dbReference>
<dbReference type="CDD" id="cd05388">
    <property type="entry name" value="CobB_N"/>
    <property type="match status" value="1"/>
</dbReference>
<dbReference type="Gramene" id="Pp3c5_14730V3.3">
    <property type="protein sequence ID" value="Pp3c5_14730V3.3"/>
    <property type="gene ID" value="Pp3c5_14730"/>
</dbReference>
<dbReference type="EnsemblPlants" id="Pp3c5_14730V3.2">
    <property type="protein sequence ID" value="Pp3c5_14730V3.2"/>
    <property type="gene ID" value="Pp3c5_14730"/>
</dbReference>
<sequence length="1070" mass="115477">MKTIVVAGTCSGVGKTSIAVGLMAAYTRRGLRVQPFKIGPDFLDPMHHTAATGRNSYNLDSWMLSREVNLACFRARAADTDVAIVEGVMGLYDGRDGRSDVGSTAEMAKLLSAPVLLVLDCWTLARSAAAIIRGYTTFDPALDFAGVVFNKVGSPAHTAWLTEAVQATESGIQVLGGLPKVSGIQLPQRHLGIQLTEDEGKSLGCIQQLADLVELYINLDAVLESAGVCEPLNSYSSAELSDEASQCSSPLSPASPASPPGGKYVRIGIARDEAFCFYYQANLNLLEEAGAELVYFSPLRDLLPPRLDAIIFGGGHPEIHAERLTANKPMLYAVRAFALAGGIVYGECGGLMYLSQAIEGSDGEVFPMCGVFPFAIRTQPLKHEGYVKVTPRSECVLFPATIGEIRGQVYHSSEIFYPSGNQVTDCPRGLTMKIDYDEAREELEGFMQGNAMASFVHLHFGSNPTMAPAFVERCRTNTTKAAAVAAASASAVAGAGPVAAAAAGAAAAAAVAAALGEASQELVPYHSSITLTELEPPGSSTKPQYLSRSLLTAQEEGSHTRIFERMRSLSPQAFSDVMFEGPQAGQIRRSESFDLGRSTSGNGRLVRSESEVCISTGASQCYGNDSLNVGHHRGHHRGNSFSEYSDHIQHETTRMRPSDHVGKSETVAYNGNHHSSSGLPMVRVTSSTNDQSIRKSDASESNKETRATLEKLQNGHTPKKYALDAGRQQLSSKVGKPMNAKRFPERIISLLPSATEILLDIGVGDRLIAITDMCDRPLGVKSRRHIVCSSKVDVGSMSSKNVDFALKALAAKKESHCRLDVSWLSKAKPDLIISQDTCEQCDMHDNTLTTMLAKLGIVSKSITKLVTFSPKTITDMLASIMTLGEAVGLYSEACLLVDSLRARLRRVAASVANQDRPRVLLLQGIDPLQLGGHWAFEMVTLAGGSEGLQKPGCPPETFHFQRLIAYAPEVLILAPRWSSLDRSLAEVEILGRIPEFWSIPAVERREVYICDHSCFSFPGPRLVEGVELLAHILHPSVSMKMVKEAVLKFSLPVGQSCRPEDLTHHFHAFQ</sequence>
<dbReference type="InterPro" id="IPR004484">
    <property type="entry name" value="CbiA/CobB_synth"/>
</dbReference>
<dbReference type="OrthoDB" id="549173at2759"/>
<keyword evidence="2" id="KW-0436">Ligase</keyword>
<dbReference type="EMBL" id="ABEU02000005">
    <property type="protein sequence ID" value="PNR53997.1"/>
    <property type="molecule type" value="Genomic_DNA"/>
</dbReference>
<organism evidence="9">
    <name type="scientific">Physcomitrium patens</name>
    <name type="common">Spreading-leaved earth moss</name>
    <name type="synonym">Physcomitrella patens</name>
    <dbReference type="NCBI Taxonomy" id="3218"/>
    <lineage>
        <taxon>Eukaryota</taxon>
        <taxon>Viridiplantae</taxon>
        <taxon>Streptophyta</taxon>
        <taxon>Embryophyta</taxon>
        <taxon>Bryophyta</taxon>
        <taxon>Bryophytina</taxon>
        <taxon>Bryopsida</taxon>
        <taxon>Funariidae</taxon>
        <taxon>Funariales</taxon>
        <taxon>Funariaceae</taxon>
        <taxon>Physcomitrium</taxon>
    </lineage>
</organism>
<reference evidence="9 11" key="2">
    <citation type="journal article" date="2018" name="Plant J.">
        <title>The Physcomitrella patens chromosome-scale assembly reveals moss genome structure and evolution.</title>
        <authorList>
            <person name="Lang D."/>
            <person name="Ullrich K.K."/>
            <person name="Murat F."/>
            <person name="Fuchs J."/>
            <person name="Jenkins J."/>
            <person name="Haas F.B."/>
            <person name="Piednoel M."/>
            <person name="Gundlach H."/>
            <person name="Van Bel M."/>
            <person name="Meyberg R."/>
            <person name="Vives C."/>
            <person name="Morata J."/>
            <person name="Symeonidi A."/>
            <person name="Hiss M."/>
            <person name="Muchero W."/>
            <person name="Kamisugi Y."/>
            <person name="Saleh O."/>
            <person name="Blanc G."/>
            <person name="Decker E.L."/>
            <person name="van Gessel N."/>
            <person name="Grimwood J."/>
            <person name="Hayes R.D."/>
            <person name="Graham S.W."/>
            <person name="Gunter L.E."/>
            <person name="McDaniel S.F."/>
            <person name="Hoernstein S.N.W."/>
            <person name="Larsson A."/>
            <person name="Li F.W."/>
            <person name="Perroud P.F."/>
            <person name="Phillips J."/>
            <person name="Ranjan P."/>
            <person name="Rokshar D.S."/>
            <person name="Rothfels C.J."/>
            <person name="Schneider L."/>
            <person name="Shu S."/>
            <person name="Stevenson D.W."/>
            <person name="Thummler F."/>
            <person name="Tillich M."/>
            <person name="Villarreal Aguilar J.C."/>
            <person name="Widiez T."/>
            <person name="Wong G.K."/>
            <person name="Wymore A."/>
            <person name="Zhang Y."/>
            <person name="Zimmer A.D."/>
            <person name="Quatrano R.S."/>
            <person name="Mayer K.F.X."/>
            <person name="Goodstein D."/>
            <person name="Casacuberta J.M."/>
            <person name="Vandepoele K."/>
            <person name="Reski R."/>
            <person name="Cuming A.C."/>
            <person name="Tuskan G.A."/>
            <person name="Maumus F."/>
            <person name="Salse J."/>
            <person name="Schmutz J."/>
            <person name="Rensing S.A."/>
        </authorList>
    </citation>
    <scope>NUCLEOTIDE SEQUENCE [LARGE SCALE GENOMIC DNA]</scope>
    <source>
        <strain evidence="10 11">cv. Gransden 2004</strain>
    </source>
</reference>
<dbReference type="KEGG" id="ppp:112282540"/>
<evidence type="ECO:0000313" key="10">
    <source>
        <dbReference type="EnsemblPlants" id="Pp3c5_14730V3.1"/>
    </source>
</evidence>
<dbReference type="InterPro" id="IPR029062">
    <property type="entry name" value="Class_I_gatase-like"/>
</dbReference>
<dbReference type="GO" id="GO:0005524">
    <property type="term" value="F:ATP binding"/>
    <property type="evidence" value="ECO:0007669"/>
    <property type="project" value="UniProtKB-KW"/>
</dbReference>
<dbReference type="Pfam" id="PF01656">
    <property type="entry name" value="CbiA"/>
    <property type="match status" value="1"/>
</dbReference>
<name>A0A2K1KJN8_PHYPA</name>
<dbReference type="InterPro" id="IPR011698">
    <property type="entry name" value="GATase_3"/>
</dbReference>
<evidence type="ECO:0000256" key="1">
    <source>
        <dbReference type="ARBA" id="ARBA00001946"/>
    </source>
</evidence>
<dbReference type="SUPFAM" id="SSF52317">
    <property type="entry name" value="Class I glutamine amidotransferase-like"/>
    <property type="match status" value="1"/>
</dbReference>
<dbReference type="Gene3D" id="3.40.50.880">
    <property type="match status" value="1"/>
</dbReference>
<accession>A0A2K1KJN8</accession>
<keyword evidence="11" id="KW-1185">Reference proteome</keyword>
<protein>
    <recommendedName>
        <fullName evidence="8">Fe/B12 periplasmic-binding domain-containing protein</fullName>
    </recommendedName>
</protein>